<organism evidence="2 3">
    <name type="scientific">Rhodofomes roseus</name>
    <dbReference type="NCBI Taxonomy" id="34475"/>
    <lineage>
        <taxon>Eukaryota</taxon>
        <taxon>Fungi</taxon>
        <taxon>Dikarya</taxon>
        <taxon>Basidiomycota</taxon>
        <taxon>Agaricomycotina</taxon>
        <taxon>Agaricomycetes</taxon>
        <taxon>Polyporales</taxon>
        <taxon>Rhodofomes</taxon>
    </lineage>
</organism>
<sequence length="122" mass="12887">MRHDCVCARRSLAPLTARPSLLSGLPPHSLTLAPAWSCRALALPAAAGSFSPTALHKLPSPVLFSCACSSSVVLACWAFALHAHRRRACRRRACACPVLLACSRARAFGSQVCVLAALLLAR</sequence>
<evidence type="ECO:0000313" key="2">
    <source>
        <dbReference type="EMBL" id="KAH9834510.1"/>
    </source>
</evidence>
<protein>
    <submittedName>
        <fullName evidence="2">Uncharacterized protein</fullName>
    </submittedName>
</protein>
<keyword evidence="1" id="KW-1133">Transmembrane helix</keyword>
<keyword evidence="1" id="KW-0812">Transmembrane</keyword>
<dbReference type="GeneID" id="71997319"/>
<evidence type="ECO:0000256" key="1">
    <source>
        <dbReference type="SAM" id="Phobius"/>
    </source>
</evidence>
<name>A0ABQ8KAI6_9APHY</name>
<dbReference type="EMBL" id="JADCUA010000015">
    <property type="protein sequence ID" value="KAH9834510.1"/>
    <property type="molecule type" value="Genomic_DNA"/>
</dbReference>
<dbReference type="RefSeq" id="XP_047777041.1">
    <property type="nucleotide sequence ID" value="XM_047916587.1"/>
</dbReference>
<keyword evidence="1" id="KW-0472">Membrane</keyword>
<keyword evidence="3" id="KW-1185">Reference proteome</keyword>
<dbReference type="Proteomes" id="UP000814176">
    <property type="component" value="Unassembled WGS sequence"/>
</dbReference>
<gene>
    <name evidence="2" type="ORF">C8Q71DRAFT_145666</name>
</gene>
<evidence type="ECO:0000313" key="3">
    <source>
        <dbReference type="Proteomes" id="UP000814176"/>
    </source>
</evidence>
<comment type="caution">
    <text evidence="2">The sequence shown here is derived from an EMBL/GenBank/DDBJ whole genome shotgun (WGS) entry which is preliminary data.</text>
</comment>
<feature type="transmembrane region" description="Helical" evidence="1">
    <location>
        <begin position="62"/>
        <end position="83"/>
    </location>
</feature>
<reference evidence="2 3" key="1">
    <citation type="journal article" date="2021" name="Environ. Microbiol.">
        <title>Gene family expansions and transcriptome signatures uncover fungal adaptations to wood decay.</title>
        <authorList>
            <person name="Hage H."/>
            <person name="Miyauchi S."/>
            <person name="Viragh M."/>
            <person name="Drula E."/>
            <person name="Min B."/>
            <person name="Chaduli D."/>
            <person name="Navarro D."/>
            <person name="Favel A."/>
            <person name="Norest M."/>
            <person name="Lesage-Meessen L."/>
            <person name="Balint B."/>
            <person name="Merenyi Z."/>
            <person name="de Eugenio L."/>
            <person name="Morin E."/>
            <person name="Martinez A.T."/>
            <person name="Baldrian P."/>
            <person name="Stursova M."/>
            <person name="Martinez M.J."/>
            <person name="Novotny C."/>
            <person name="Magnuson J.K."/>
            <person name="Spatafora J.W."/>
            <person name="Maurice S."/>
            <person name="Pangilinan J."/>
            <person name="Andreopoulos W."/>
            <person name="LaButti K."/>
            <person name="Hundley H."/>
            <person name="Na H."/>
            <person name="Kuo A."/>
            <person name="Barry K."/>
            <person name="Lipzen A."/>
            <person name="Henrissat B."/>
            <person name="Riley R."/>
            <person name="Ahrendt S."/>
            <person name="Nagy L.G."/>
            <person name="Grigoriev I.V."/>
            <person name="Martin F."/>
            <person name="Rosso M.N."/>
        </authorList>
    </citation>
    <scope>NUCLEOTIDE SEQUENCE [LARGE SCALE GENOMIC DNA]</scope>
    <source>
        <strain evidence="2 3">CIRM-BRFM 1785</strain>
    </source>
</reference>
<proteinExistence type="predicted"/>
<accession>A0ABQ8KAI6</accession>